<feature type="domain" description="Glycosyltransferase 2-like" evidence="3">
    <location>
        <begin position="11"/>
        <end position="179"/>
    </location>
</feature>
<gene>
    <name evidence="4" type="ORF">NE663_10230</name>
</gene>
<dbReference type="PANTHER" id="PTHR22916:SF51">
    <property type="entry name" value="GLYCOSYLTRANSFERASE EPSH-RELATED"/>
    <property type="match status" value="1"/>
</dbReference>
<evidence type="ECO:0000313" key="4">
    <source>
        <dbReference type="EMBL" id="MCQ5122628.1"/>
    </source>
</evidence>
<name>A0ABT1SN18_9FIRM</name>
<dbReference type="EMBL" id="JANGCH010000021">
    <property type="protein sequence ID" value="MCQ5122628.1"/>
    <property type="molecule type" value="Genomic_DNA"/>
</dbReference>
<keyword evidence="5" id="KW-1185">Reference proteome</keyword>
<evidence type="ECO:0000256" key="2">
    <source>
        <dbReference type="ARBA" id="ARBA00022679"/>
    </source>
</evidence>
<evidence type="ECO:0000313" key="5">
    <source>
        <dbReference type="Proteomes" id="UP001524435"/>
    </source>
</evidence>
<dbReference type="PANTHER" id="PTHR22916">
    <property type="entry name" value="GLYCOSYLTRANSFERASE"/>
    <property type="match status" value="1"/>
</dbReference>
<dbReference type="RefSeq" id="WP_256198321.1">
    <property type="nucleotide sequence ID" value="NZ_JANGCH010000021.1"/>
</dbReference>
<organism evidence="4 5">
    <name type="scientific">Massilicoli timonensis</name>
    <dbReference type="NCBI Taxonomy" id="2015901"/>
    <lineage>
        <taxon>Bacteria</taxon>
        <taxon>Bacillati</taxon>
        <taxon>Bacillota</taxon>
        <taxon>Erysipelotrichia</taxon>
        <taxon>Erysipelotrichales</taxon>
        <taxon>Erysipelotrichaceae</taxon>
        <taxon>Massilicoli</taxon>
    </lineage>
</organism>
<dbReference type="InterPro" id="IPR001173">
    <property type="entry name" value="Glyco_trans_2-like"/>
</dbReference>
<accession>A0ABT1SN18</accession>
<comment type="caution">
    <text evidence="4">The sequence shown here is derived from an EMBL/GenBank/DDBJ whole genome shotgun (WGS) entry which is preliminary data.</text>
</comment>
<keyword evidence="1" id="KW-0328">Glycosyltransferase</keyword>
<dbReference type="Gene3D" id="3.90.550.10">
    <property type="entry name" value="Spore Coat Polysaccharide Biosynthesis Protein SpsA, Chain A"/>
    <property type="match status" value="1"/>
</dbReference>
<proteinExistence type="predicted"/>
<dbReference type="Pfam" id="PF00535">
    <property type="entry name" value="Glycos_transf_2"/>
    <property type="match status" value="1"/>
</dbReference>
<dbReference type="InterPro" id="IPR029044">
    <property type="entry name" value="Nucleotide-diphossugar_trans"/>
</dbReference>
<dbReference type="Proteomes" id="UP001524435">
    <property type="component" value="Unassembled WGS sequence"/>
</dbReference>
<protein>
    <submittedName>
        <fullName evidence="4">Glycosyltransferase</fullName>
    </submittedName>
</protein>
<evidence type="ECO:0000259" key="3">
    <source>
        <dbReference type="Pfam" id="PF00535"/>
    </source>
</evidence>
<keyword evidence="2" id="KW-0808">Transferase</keyword>
<sequence>MNPNLAKYKISVIIPVYNTEKYIERCIKSILNQTHKNIEIILVDDGSTDNSGEICDFFKNEDSRIIVIHKQNGGAASARNSGLEIASGDYVAFVDSDDWLAEDMYAHLLECCVIQNAEIASMRYFITKEPNAVLPSTKLNIRKYTNDRIYYYLKCSFNAKELELSTCNKLYKRSLFNQLRFPSYQLSEDAYINFLLISKINTLVVSNKYGYFYFKNDASITHTKLTVKSFDLLLVCDQIIDSCRKMDDTSILDLAIAFRCKNCLSLLIRMINSDFDYEESYSKLSDYIAENLTLIMKSPMTRAQKWCCMLLTKSKRLFELAVRCTYQAYKKYR</sequence>
<dbReference type="CDD" id="cd00761">
    <property type="entry name" value="Glyco_tranf_GTA_type"/>
    <property type="match status" value="1"/>
</dbReference>
<dbReference type="SUPFAM" id="SSF53448">
    <property type="entry name" value="Nucleotide-diphospho-sugar transferases"/>
    <property type="match status" value="1"/>
</dbReference>
<reference evidence="4 5" key="1">
    <citation type="submission" date="2022-06" db="EMBL/GenBank/DDBJ databases">
        <title>Isolation of gut microbiota from human fecal samples.</title>
        <authorList>
            <person name="Pamer E.G."/>
            <person name="Barat B."/>
            <person name="Waligurski E."/>
            <person name="Medina S."/>
            <person name="Paddock L."/>
            <person name="Mostad J."/>
        </authorList>
    </citation>
    <scope>NUCLEOTIDE SEQUENCE [LARGE SCALE GENOMIC DNA]</scope>
    <source>
        <strain evidence="4 5">DFI.6.1</strain>
    </source>
</reference>
<evidence type="ECO:0000256" key="1">
    <source>
        <dbReference type="ARBA" id="ARBA00022676"/>
    </source>
</evidence>